<dbReference type="RefSeq" id="XP_009523051.1">
    <property type="nucleotide sequence ID" value="XM_009524756.1"/>
</dbReference>
<sequence>MASNPGMSASAIKVVELEAKREALLKLLAASSPPPAPAPVPIPAPPAEESASTIKARILEEKVAALEAEVAAPKSASVLRAEQAEAKIAALEARMEEMRRAEAAKSAPTKSDSQLRYEKAEAKAAKLEARLDEMHRAKVVEANASAAKSASVIRAEEKEAEVARLEAQLAAFKTGSTAASSGGAKPPLPPQPRATKPVGKDAKTAQVKGDSKSTQFDLAHNEMKGNVEKARPETEAAKSSIITIIDNVKKDHPKAKVRVGFVAYRDFCDGDKRLQAYPLTENIESVRKFIAACEAFGGGDEPEDNS</sequence>
<dbReference type="InParanoid" id="G4Z6R8"/>
<organism evidence="2 3">
    <name type="scientific">Phytophthora sojae (strain P6497)</name>
    <name type="common">Soybean stem and root rot agent</name>
    <name type="synonym">Phytophthora megasperma f. sp. glycines</name>
    <dbReference type="NCBI Taxonomy" id="1094619"/>
    <lineage>
        <taxon>Eukaryota</taxon>
        <taxon>Sar</taxon>
        <taxon>Stramenopiles</taxon>
        <taxon>Oomycota</taxon>
        <taxon>Peronosporomycetes</taxon>
        <taxon>Peronosporales</taxon>
        <taxon>Peronosporaceae</taxon>
        <taxon>Phytophthora</taxon>
    </lineage>
</organism>
<dbReference type="GeneID" id="20645790"/>
<proteinExistence type="predicted"/>
<evidence type="ECO:0000313" key="2">
    <source>
        <dbReference type="EMBL" id="EGZ20334.1"/>
    </source>
</evidence>
<dbReference type="Gene3D" id="3.40.50.410">
    <property type="entry name" value="von Willebrand factor, type A domain"/>
    <property type="match status" value="1"/>
</dbReference>
<gene>
    <name evidence="2" type="ORF">PHYSODRAFT_328458</name>
</gene>
<dbReference type="EMBL" id="JH159153">
    <property type="protein sequence ID" value="EGZ20334.1"/>
    <property type="molecule type" value="Genomic_DNA"/>
</dbReference>
<dbReference type="Proteomes" id="UP000002640">
    <property type="component" value="Unassembled WGS sequence"/>
</dbReference>
<keyword evidence="3" id="KW-1185">Reference proteome</keyword>
<feature type="region of interest" description="Disordered" evidence="1">
    <location>
        <begin position="99"/>
        <end position="118"/>
    </location>
</feature>
<accession>G4Z6R8</accession>
<dbReference type="PANTHER" id="PTHR47763:SF5">
    <property type="entry name" value="CHROMOSOME UNDETERMINED SCAFFOLD_25, WHOLE GENOME SHOTGUN SEQUENCE"/>
    <property type="match status" value="1"/>
</dbReference>
<dbReference type="GO" id="GO:0004674">
    <property type="term" value="F:protein serine/threonine kinase activity"/>
    <property type="evidence" value="ECO:0007669"/>
    <property type="project" value="TreeGrafter"/>
</dbReference>
<name>G4Z6R8_PHYSP</name>
<dbReference type="PANTHER" id="PTHR47763">
    <property type="entry name" value="ALPHA-PROTEIN KINASE VWKA"/>
    <property type="match status" value="1"/>
</dbReference>
<evidence type="ECO:0000313" key="3">
    <source>
        <dbReference type="Proteomes" id="UP000002640"/>
    </source>
</evidence>
<dbReference type="GO" id="GO:0005737">
    <property type="term" value="C:cytoplasm"/>
    <property type="evidence" value="ECO:0007669"/>
    <property type="project" value="TreeGrafter"/>
</dbReference>
<dbReference type="InterPro" id="IPR052969">
    <property type="entry name" value="Thr-specific_kinase-like"/>
</dbReference>
<reference evidence="2 3" key="1">
    <citation type="journal article" date="2006" name="Science">
        <title>Phytophthora genome sequences uncover evolutionary origins and mechanisms of pathogenesis.</title>
        <authorList>
            <person name="Tyler B.M."/>
            <person name="Tripathy S."/>
            <person name="Zhang X."/>
            <person name="Dehal P."/>
            <person name="Jiang R.H."/>
            <person name="Aerts A."/>
            <person name="Arredondo F.D."/>
            <person name="Baxter L."/>
            <person name="Bensasson D."/>
            <person name="Beynon J.L."/>
            <person name="Chapman J."/>
            <person name="Damasceno C.M."/>
            <person name="Dorrance A.E."/>
            <person name="Dou D."/>
            <person name="Dickerman A.W."/>
            <person name="Dubchak I.L."/>
            <person name="Garbelotto M."/>
            <person name="Gijzen M."/>
            <person name="Gordon S.G."/>
            <person name="Govers F."/>
            <person name="Grunwald N.J."/>
            <person name="Huang W."/>
            <person name="Ivors K.L."/>
            <person name="Jones R.W."/>
            <person name="Kamoun S."/>
            <person name="Krampis K."/>
            <person name="Lamour K.H."/>
            <person name="Lee M.K."/>
            <person name="McDonald W.H."/>
            <person name="Medina M."/>
            <person name="Meijer H.J."/>
            <person name="Nordberg E.K."/>
            <person name="Maclean D.J."/>
            <person name="Ospina-Giraldo M.D."/>
            <person name="Morris P.F."/>
            <person name="Phuntumart V."/>
            <person name="Putnam N.H."/>
            <person name="Rash S."/>
            <person name="Rose J.K."/>
            <person name="Sakihama Y."/>
            <person name="Salamov A.A."/>
            <person name="Savidor A."/>
            <person name="Scheuring C.F."/>
            <person name="Smith B.M."/>
            <person name="Sobral B.W."/>
            <person name="Terry A."/>
            <person name="Torto-Alalibo T.A."/>
            <person name="Win J."/>
            <person name="Xu Z."/>
            <person name="Zhang H."/>
            <person name="Grigoriev I.V."/>
            <person name="Rokhsar D.S."/>
            <person name="Boore J.L."/>
        </authorList>
    </citation>
    <scope>NUCLEOTIDE SEQUENCE [LARGE SCALE GENOMIC DNA]</scope>
    <source>
        <strain evidence="2 3">P6497</strain>
    </source>
</reference>
<evidence type="ECO:0000256" key="1">
    <source>
        <dbReference type="SAM" id="MobiDB-lite"/>
    </source>
</evidence>
<dbReference type="InterPro" id="IPR036465">
    <property type="entry name" value="vWFA_dom_sf"/>
</dbReference>
<feature type="region of interest" description="Disordered" evidence="1">
    <location>
        <begin position="174"/>
        <end position="215"/>
    </location>
</feature>
<dbReference type="KEGG" id="psoj:PHYSODRAFT_328458"/>
<protein>
    <submittedName>
        <fullName evidence="2">Uncharacterized protein</fullName>
    </submittedName>
</protein>
<dbReference type="AlphaFoldDB" id="G4Z6R8"/>